<dbReference type="EMBL" id="MU129006">
    <property type="protein sequence ID" value="KAF9511074.1"/>
    <property type="molecule type" value="Genomic_DNA"/>
</dbReference>
<dbReference type="AlphaFoldDB" id="A0A9P6DTY6"/>
<proteinExistence type="predicted"/>
<evidence type="ECO:0000313" key="2">
    <source>
        <dbReference type="EMBL" id="KAF9511074.1"/>
    </source>
</evidence>
<dbReference type="Proteomes" id="UP000886523">
    <property type="component" value="Unassembled WGS sequence"/>
</dbReference>
<protein>
    <recommendedName>
        <fullName evidence="1">DUF6589 domain-containing protein</fullName>
    </recommendedName>
</protein>
<organism evidence="2 3">
    <name type="scientific">Hydnum rufescens UP504</name>
    <dbReference type="NCBI Taxonomy" id="1448309"/>
    <lineage>
        <taxon>Eukaryota</taxon>
        <taxon>Fungi</taxon>
        <taxon>Dikarya</taxon>
        <taxon>Basidiomycota</taxon>
        <taxon>Agaricomycotina</taxon>
        <taxon>Agaricomycetes</taxon>
        <taxon>Cantharellales</taxon>
        <taxon>Hydnaceae</taxon>
        <taxon>Hydnum</taxon>
    </lineage>
</organism>
<feature type="domain" description="DUF6589" evidence="1">
    <location>
        <begin position="1"/>
        <end position="148"/>
    </location>
</feature>
<dbReference type="OrthoDB" id="2496395at2759"/>
<reference evidence="2" key="1">
    <citation type="journal article" date="2020" name="Nat. Commun.">
        <title>Large-scale genome sequencing of mycorrhizal fungi provides insights into the early evolution of symbiotic traits.</title>
        <authorList>
            <person name="Miyauchi S."/>
            <person name="Kiss E."/>
            <person name="Kuo A."/>
            <person name="Drula E."/>
            <person name="Kohler A."/>
            <person name="Sanchez-Garcia M."/>
            <person name="Morin E."/>
            <person name="Andreopoulos B."/>
            <person name="Barry K.W."/>
            <person name="Bonito G."/>
            <person name="Buee M."/>
            <person name="Carver A."/>
            <person name="Chen C."/>
            <person name="Cichocki N."/>
            <person name="Clum A."/>
            <person name="Culley D."/>
            <person name="Crous P.W."/>
            <person name="Fauchery L."/>
            <person name="Girlanda M."/>
            <person name="Hayes R.D."/>
            <person name="Keri Z."/>
            <person name="LaButti K."/>
            <person name="Lipzen A."/>
            <person name="Lombard V."/>
            <person name="Magnuson J."/>
            <person name="Maillard F."/>
            <person name="Murat C."/>
            <person name="Nolan M."/>
            <person name="Ohm R.A."/>
            <person name="Pangilinan J."/>
            <person name="Pereira M.F."/>
            <person name="Perotto S."/>
            <person name="Peter M."/>
            <person name="Pfister S."/>
            <person name="Riley R."/>
            <person name="Sitrit Y."/>
            <person name="Stielow J.B."/>
            <person name="Szollosi G."/>
            <person name="Zifcakova L."/>
            <person name="Stursova M."/>
            <person name="Spatafora J.W."/>
            <person name="Tedersoo L."/>
            <person name="Vaario L.M."/>
            <person name="Yamada A."/>
            <person name="Yan M."/>
            <person name="Wang P."/>
            <person name="Xu J."/>
            <person name="Bruns T."/>
            <person name="Baldrian P."/>
            <person name="Vilgalys R."/>
            <person name="Dunand C."/>
            <person name="Henrissat B."/>
            <person name="Grigoriev I.V."/>
            <person name="Hibbett D."/>
            <person name="Nagy L.G."/>
            <person name="Martin F.M."/>
        </authorList>
    </citation>
    <scope>NUCLEOTIDE SEQUENCE</scope>
    <source>
        <strain evidence="2">UP504</strain>
    </source>
</reference>
<accession>A0A9P6DTY6</accession>
<comment type="caution">
    <text evidence="2">The sequence shown here is derived from an EMBL/GenBank/DDBJ whole genome shotgun (WGS) entry which is preliminary data.</text>
</comment>
<dbReference type="Pfam" id="PF20231">
    <property type="entry name" value="DUF6589"/>
    <property type="match status" value="1"/>
</dbReference>
<keyword evidence="3" id="KW-1185">Reference proteome</keyword>
<name>A0A9P6DTY6_9AGAM</name>
<gene>
    <name evidence="2" type="ORF">BS47DRAFT_1299423</name>
</gene>
<evidence type="ECO:0000259" key="1">
    <source>
        <dbReference type="Pfam" id="PF20231"/>
    </source>
</evidence>
<sequence>PDHHLLEHLILQVYKGHILVAWVLTSGFSSIEAFVESRPSAERLHELGVEITQQYIGASQEAAFQVHTDDPGSMDDIFQQCVLFNRDAAIYFEVKNACQVGDFGQVEDLIPNMICIFHGGCCPNYANELLHLLQNLKYSWSPSFANMV</sequence>
<evidence type="ECO:0000313" key="3">
    <source>
        <dbReference type="Proteomes" id="UP000886523"/>
    </source>
</evidence>
<dbReference type="InterPro" id="IPR046496">
    <property type="entry name" value="DUF6589"/>
</dbReference>
<feature type="non-terminal residue" evidence="2">
    <location>
        <position position="1"/>
    </location>
</feature>